<dbReference type="Pfam" id="PF10326">
    <property type="entry name" value="7TM_GPCR_Str"/>
    <property type="match status" value="1"/>
</dbReference>
<feature type="transmembrane region" description="Helical" evidence="1">
    <location>
        <begin position="64"/>
        <end position="87"/>
    </location>
</feature>
<dbReference type="SUPFAM" id="SSF81321">
    <property type="entry name" value="Family A G protein-coupled receptor-like"/>
    <property type="match status" value="1"/>
</dbReference>
<feature type="transmembrane region" description="Helical" evidence="1">
    <location>
        <begin position="22"/>
        <end position="52"/>
    </location>
</feature>
<dbReference type="Gene3D" id="1.20.1070.10">
    <property type="entry name" value="Rhodopsin 7-helix transmembrane proteins"/>
    <property type="match status" value="1"/>
</dbReference>
<evidence type="ECO:0000313" key="2">
    <source>
        <dbReference type="Proteomes" id="UP000038045"/>
    </source>
</evidence>
<organism evidence="2 3">
    <name type="scientific">Parastrongyloides trichosuri</name>
    <name type="common">Possum-specific nematode worm</name>
    <dbReference type="NCBI Taxonomy" id="131310"/>
    <lineage>
        <taxon>Eukaryota</taxon>
        <taxon>Metazoa</taxon>
        <taxon>Ecdysozoa</taxon>
        <taxon>Nematoda</taxon>
        <taxon>Chromadorea</taxon>
        <taxon>Rhabditida</taxon>
        <taxon>Tylenchina</taxon>
        <taxon>Panagrolaimomorpha</taxon>
        <taxon>Strongyloidoidea</taxon>
        <taxon>Strongyloididae</taxon>
        <taxon>Parastrongyloides</taxon>
    </lineage>
</organism>
<dbReference type="PANTHER" id="PTHR22943">
    <property type="entry name" value="7-TRANSMEMBRANE DOMAIN RECEPTOR C.ELEGANS"/>
    <property type="match status" value="1"/>
</dbReference>
<feature type="transmembrane region" description="Helical" evidence="1">
    <location>
        <begin position="211"/>
        <end position="231"/>
    </location>
</feature>
<dbReference type="STRING" id="131310.A0A0N4Z8H9"/>
<feature type="transmembrane region" description="Helical" evidence="1">
    <location>
        <begin position="127"/>
        <end position="149"/>
    </location>
</feature>
<dbReference type="WBParaSite" id="PTRK_0000357600.1">
    <property type="protein sequence ID" value="PTRK_0000357600.1"/>
    <property type="gene ID" value="PTRK_0000357600"/>
</dbReference>
<dbReference type="InterPro" id="IPR019428">
    <property type="entry name" value="7TM_GPCR_serpentine_rcpt_Str"/>
</dbReference>
<reference evidence="3" key="1">
    <citation type="submission" date="2017-02" db="UniProtKB">
        <authorList>
            <consortium name="WormBaseParasite"/>
        </authorList>
    </citation>
    <scope>IDENTIFICATION</scope>
</reference>
<keyword evidence="1" id="KW-0812">Transmembrane</keyword>
<dbReference type="PANTHER" id="PTHR22943:SF248">
    <property type="entry name" value="SEVEN TM RECEPTOR"/>
    <property type="match status" value="1"/>
</dbReference>
<evidence type="ECO:0000313" key="3">
    <source>
        <dbReference type="WBParaSite" id="PTRK_0000357600.1"/>
    </source>
</evidence>
<dbReference type="Proteomes" id="UP000038045">
    <property type="component" value="Unplaced"/>
</dbReference>
<keyword evidence="1" id="KW-0472">Membrane</keyword>
<evidence type="ECO:0000256" key="1">
    <source>
        <dbReference type="SAM" id="Phobius"/>
    </source>
</evidence>
<feature type="transmembrane region" description="Helical" evidence="1">
    <location>
        <begin position="177"/>
        <end position="199"/>
    </location>
</feature>
<accession>A0A0N4Z8H9</accession>
<keyword evidence="1" id="KW-1133">Transmembrane helix</keyword>
<proteinExistence type="predicted"/>
<keyword evidence="2" id="KW-1185">Reference proteome</keyword>
<name>A0A0N4Z8H9_PARTI</name>
<sequence>MEPLNGHIVTWTLGYAKYFSDFWGAFFAAFYLASYMLSASNNIVLFIYRYFIIVRNHTLTKCQFCTFTLVVIIWNVIGMVLWFFAFLEVDEEDEIYVKETLDYRLFLDLDMTKIDFRILHIFSIEGMLSIMFSVITVCIVGVTVIYTMIGINKEMFRKKDIISTKTKQLNTQLNRLMLLNVTLSFAFNIIPVSIILLGGIMGKQMYGYGHFVFYTFQCQPFFNMIICILFVKPCREELIKLLLCKTNVSKSTATTNG</sequence>
<dbReference type="AlphaFoldDB" id="A0A0N4Z8H9"/>
<protein>
    <submittedName>
        <fullName evidence="3">G_PROTEIN_RECEP_F1_2 domain-containing protein</fullName>
    </submittedName>
</protein>